<dbReference type="PANTHER" id="PTHR11709">
    <property type="entry name" value="MULTI-COPPER OXIDASE"/>
    <property type="match status" value="1"/>
</dbReference>
<dbReference type="InterPro" id="IPR008972">
    <property type="entry name" value="Cupredoxin"/>
</dbReference>
<dbReference type="InterPro" id="IPR011706">
    <property type="entry name" value="Cu-oxidase_C"/>
</dbReference>
<dbReference type="FunFam" id="2.60.40.420:FF:000021">
    <property type="entry name" value="Extracellular dihydrogeodin oxidase/laccase"/>
    <property type="match status" value="1"/>
</dbReference>
<dbReference type="EMBL" id="PDNB01000049">
    <property type="protein sequence ID" value="PGH13136.1"/>
    <property type="molecule type" value="Genomic_DNA"/>
</dbReference>
<evidence type="ECO:0000256" key="4">
    <source>
        <dbReference type="ARBA" id="ARBA00023002"/>
    </source>
</evidence>
<evidence type="ECO:0000256" key="3">
    <source>
        <dbReference type="ARBA" id="ARBA00022737"/>
    </source>
</evidence>
<feature type="compositionally biased region" description="Polar residues" evidence="7">
    <location>
        <begin position="41"/>
        <end position="50"/>
    </location>
</feature>
<keyword evidence="6" id="KW-0325">Glycoprotein</keyword>
<dbReference type="Proteomes" id="UP000223968">
    <property type="component" value="Unassembled WGS sequence"/>
</dbReference>
<evidence type="ECO:0000256" key="2">
    <source>
        <dbReference type="ARBA" id="ARBA00022723"/>
    </source>
</evidence>
<organism evidence="12 13">
    <name type="scientific">Helicocarpus griseus UAMH5409</name>
    <dbReference type="NCBI Taxonomy" id="1447875"/>
    <lineage>
        <taxon>Eukaryota</taxon>
        <taxon>Fungi</taxon>
        <taxon>Dikarya</taxon>
        <taxon>Ascomycota</taxon>
        <taxon>Pezizomycotina</taxon>
        <taxon>Eurotiomycetes</taxon>
        <taxon>Eurotiomycetidae</taxon>
        <taxon>Onygenales</taxon>
        <taxon>Ajellomycetaceae</taxon>
        <taxon>Helicocarpus</taxon>
    </lineage>
</organism>
<comment type="similarity">
    <text evidence="1">Belongs to the multicopper oxidase family.</text>
</comment>
<evidence type="ECO:0000256" key="5">
    <source>
        <dbReference type="ARBA" id="ARBA00023008"/>
    </source>
</evidence>
<dbReference type="InterPro" id="IPR011707">
    <property type="entry name" value="Cu-oxidase-like_N"/>
</dbReference>
<feature type="domain" description="Plastocyanin-like" evidence="9">
    <location>
        <begin position="208"/>
        <end position="369"/>
    </location>
</feature>
<evidence type="ECO:0000259" key="11">
    <source>
        <dbReference type="Pfam" id="PF07732"/>
    </source>
</evidence>
<evidence type="ECO:0000313" key="12">
    <source>
        <dbReference type="EMBL" id="PGH13136.1"/>
    </source>
</evidence>
<reference evidence="12 13" key="1">
    <citation type="submission" date="2017-10" db="EMBL/GenBank/DDBJ databases">
        <title>Comparative genomics in systemic dimorphic fungi from Ajellomycetaceae.</title>
        <authorList>
            <person name="Munoz J.F."/>
            <person name="Mcewen J.G."/>
            <person name="Clay O.K."/>
            <person name="Cuomo C.A."/>
        </authorList>
    </citation>
    <scope>NUCLEOTIDE SEQUENCE [LARGE SCALE GENOMIC DNA]</scope>
    <source>
        <strain evidence="12 13">UAMH5409</strain>
    </source>
</reference>
<evidence type="ECO:0008006" key="14">
    <source>
        <dbReference type="Google" id="ProtNLM"/>
    </source>
</evidence>
<keyword evidence="4" id="KW-0560">Oxidoreductase</keyword>
<feature type="region of interest" description="Disordered" evidence="7">
    <location>
        <begin position="25"/>
        <end position="50"/>
    </location>
</feature>
<name>A0A2B7XVA6_9EURO</name>
<dbReference type="PANTHER" id="PTHR11709:SF71">
    <property type="entry name" value="OXIDOREDUCTASE TPCJ"/>
    <property type="match status" value="1"/>
</dbReference>
<gene>
    <name evidence="12" type="ORF">AJ79_03843</name>
</gene>
<dbReference type="GO" id="GO:0016491">
    <property type="term" value="F:oxidoreductase activity"/>
    <property type="evidence" value="ECO:0007669"/>
    <property type="project" value="UniProtKB-KW"/>
</dbReference>
<evidence type="ECO:0000256" key="1">
    <source>
        <dbReference type="ARBA" id="ARBA00010609"/>
    </source>
</evidence>
<keyword evidence="8" id="KW-0732">Signal</keyword>
<dbReference type="GO" id="GO:0005507">
    <property type="term" value="F:copper ion binding"/>
    <property type="evidence" value="ECO:0007669"/>
    <property type="project" value="InterPro"/>
</dbReference>
<dbReference type="AlphaFoldDB" id="A0A2B7XVA6"/>
<keyword evidence="2" id="KW-0479">Metal-binding</keyword>
<comment type="caution">
    <text evidence="12">The sequence shown here is derived from an EMBL/GenBank/DDBJ whole genome shotgun (WGS) entry which is preliminary data.</text>
</comment>
<feature type="signal peptide" evidence="8">
    <location>
        <begin position="1"/>
        <end position="22"/>
    </location>
</feature>
<dbReference type="Pfam" id="PF07732">
    <property type="entry name" value="Cu-oxidase_3"/>
    <property type="match status" value="1"/>
</dbReference>
<sequence>MSLCGMRRLLLLPILLATAIHAARQPAPGSSSSSPSAVVENRQTPACENTPTSRDCWGDYNIATDFHHEWPDTGEIKEYWLSVQNLTLAPDGYEREVFGFNGTSPGPLIEANWGDTIIVHVMNDMQHNGTAIHWHGARMLNTNDQDGVPGITQCAITPGDTFTYKFRATQYGTSWYHSHFTAQLGDGLYGPLVVHGPATANYDIDLGPVFITEWFHETTPVLWERHTKYGGIPLRPNAEAQNGLINGTNTFDCDQAKGDPHCKGTGKKAETTFVPGKKHRIRVIDSQVDGWMRFSVDGHKLTVIAADFVPLVPYEAESILLAPGQRYDVIVEANQPVGNYWMRAIYMTACNGLKIDNNDITAIVRYEGADANEYPTTEQHESIAHNCGDEPMEKLVPFVKKNVGYADSEETLKIGWFYELDTVFHWAINAKHLRLDWGKPTNLMVLDNDTDRIPREYNVHRLGKPDQWTYFVIQDLGIVDAWHPFHLHGHDFSILAQGRGLFSPHTVSLNRRNPPRRDTATMPGNGYIVIAFETDNPGSWLMHCHIAWHASQSMALQFIEREGEIGRVVEGSGGQERMREGCKRWNEWYPDSVYKQDDSGI</sequence>
<accession>A0A2B7XVA6</accession>
<feature type="domain" description="Plastocyanin-like" evidence="11">
    <location>
        <begin position="83"/>
        <end position="197"/>
    </location>
</feature>
<dbReference type="Gene3D" id="2.60.40.420">
    <property type="entry name" value="Cupredoxins - blue copper proteins"/>
    <property type="match status" value="3"/>
</dbReference>
<evidence type="ECO:0000256" key="7">
    <source>
        <dbReference type="SAM" id="MobiDB-lite"/>
    </source>
</evidence>
<dbReference type="CDD" id="cd13854">
    <property type="entry name" value="CuRO_1_MaLCC_like"/>
    <property type="match status" value="1"/>
</dbReference>
<evidence type="ECO:0000259" key="9">
    <source>
        <dbReference type="Pfam" id="PF00394"/>
    </source>
</evidence>
<dbReference type="STRING" id="1447875.A0A2B7XVA6"/>
<evidence type="ECO:0000256" key="8">
    <source>
        <dbReference type="SAM" id="SignalP"/>
    </source>
</evidence>
<dbReference type="SUPFAM" id="SSF49503">
    <property type="entry name" value="Cupredoxins"/>
    <property type="match status" value="3"/>
</dbReference>
<evidence type="ECO:0000313" key="13">
    <source>
        <dbReference type="Proteomes" id="UP000223968"/>
    </source>
</evidence>
<keyword evidence="3" id="KW-0677">Repeat</keyword>
<dbReference type="InterPro" id="IPR001117">
    <property type="entry name" value="Cu-oxidase_2nd"/>
</dbReference>
<proteinExistence type="inferred from homology"/>
<feature type="compositionally biased region" description="Low complexity" evidence="7">
    <location>
        <begin position="25"/>
        <end position="37"/>
    </location>
</feature>
<feature type="domain" description="Plastocyanin-like" evidence="10">
    <location>
        <begin position="448"/>
        <end position="563"/>
    </location>
</feature>
<evidence type="ECO:0000256" key="6">
    <source>
        <dbReference type="ARBA" id="ARBA00023180"/>
    </source>
</evidence>
<dbReference type="OrthoDB" id="2121828at2759"/>
<keyword evidence="13" id="KW-1185">Reference proteome</keyword>
<dbReference type="InterPro" id="IPR045087">
    <property type="entry name" value="Cu-oxidase_fam"/>
</dbReference>
<evidence type="ECO:0000259" key="10">
    <source>
        <dbReference type="Pfam" id="PF07731"/>
    </source>
</evidence>
<dbReference type="CDD" id="cd13901">
    <property type="entry name" value="CuRO_3_MaLCC_like"/>
    <property type="match status" value="1"/>
</dbReference>
<dbReference type="Pfam" id="PF00394">
    <property type="entry name" value="Cu-oxidase"/>
    <property type="match status" value="1"/>
</dbReference>
<dbReference type="CDD" id="cd13880">
    <property type="entry name" value="CuRO_2_MaLCC_like"/>
    <property type="match status" value="1"/>
</dbReference>
<dbReference type="FunFam" id="2.60.40.420:FF:000038">
    <property type="entry name" value="Extracellular dihydrogeodin oxidase/laccase"/>
    <property type="match status" value="1"/>
</dbReference>
<protein>
    <recommendedName>
        <fullName evidence="14">Laccase</fullName>
    </recommendedName>
</protein>
<feature type="chain" id="PRO_5012609070" description="Laccase" evidence="8">
    <location>
        <begin position="23"/>
        <end position="601"/>
    </location>
</feature>
<dbReference type="Pfam" id="PF07731">
    <property type="entry name" value="Cu-oxidase_2"/>
    <property type="match status" value="1"/>
</dbReference>
<keyword evidence="5" id="KW-0186">Copper</keyword>